<protein>
    <submittedName>
        <fullName evidence="3">DUF1624 domain-containing protein</fullName>
    </submittedName>
</protein>
<evidence type="ECO:0000259" key="2">
    <source>
        <dbReference type="Pfam" id="PF07786"/>
    </source>
</evidence>
<dbReference type="EMBL" id="VTEU01000002">
    <property type="protein sequence ID" value="TYS59971.1"/>
    <property type="molecule type" value="Genomic_DNA"/>
</dbReference>
<keyword evidence="1" id="KW-0812">Transmembrane</keyword>
<dbReference type="PANTHER" id="PTHR31061">
    <property type="entry name" value="LD22376P"/>
    <property type="match status" value="1"/>
</dbReference>
<feature type="domain" description="Heparan-alpha-glucosaminide N-acetyltransferase catalytic" evidence="2">
    <location>
        <begin position="47"/>
        <end position="182"/>
    </location>
</feature>
<comment type="caution">
    <text evidence="3">The sequence shown here is derived from an EMBL/GenBank/DDBJ whole genome shotgun (WGS) entry which is preliminary data.</text>
</comment>
<feature type="transmembrane region" description="Helical" evidence="1">
    <location>
        <begin position="119"/>
        <end position="138"/>
    </location>
</feature>
<reference evidence="3 4" key="1">
    <citation type="submission" date="2019-08" db="EMBL/GenBank/DDBJ databases">
        <title>Bacillus genomes from the desert of Cuatro Cienegas, Coahuila.</title>
        <authorList>
            <person name="Olmedo-Alvarez G."/>
        </authorList>
    </citation>
    <scope>NUCLEOTIDE SEQUENCE [LARGE SCALE GENOMIC DNA]</scope>
    <source>
        <strain evidence="3 4">CH88_3T</strain>
    </source>
</reference>
<organism evidence="3 4">
    <name type="scientific">Sutcliffiella horikoshii</name>
    <dbReference type="NCBI Taxonomy" id="79883"/>
    <lineage>
        <taxon>Bacteria</taxon>
        <taxon>Bacillati</taxon>
        <taxon>Bacillota</taxon>
        <taxon>Bacilli</taxon>
        <taxon>Bacillales</taxon>
        <taxon>Bacillaceae</taxon>
        <taxon>Sutcliffiella</taxon>
    </lineage>
</organism>
<dbReference type="Proteomes" id="UP000323393">
    <property type="component" value="Unassembled WGS sequence"/>
</dbReference>
<feature type="transmembrane region" description="Helical" evidence="1">
    <location>
        <begin position="377"/>
        <end position="397"/>
    </location>
</feature>
<evidence type="ECO:0000256" key="1">
    <source>
        <dbReference type="SAM" id="Phobius"/>
    </source>
</evidence>
<name>A0AA94WRZ9_9BACI</name>
<sequence length="406" mass="45302">MVNRSINFFISSPFLFDKYATIILSNFTDESVGTNIMAANNSSAKKRYRSIDITRGIVVLLSVFVSALPGGGGYDYLRHAYWYGLTITDIVFPAFLTVYGIGLAIVYRKGVRWKDLLRRTFLLVLYGLLFNLIASWSFDLSTLRFTGVLQLFAITGLGVVVLSYLAKGWKSMLALGMVIATAYLSILVISSVGCEGGVPQRDCNPSGVVDVLVFSEKHMYAQGEKGFDPEGILSMFSALSNVAFGFAVGLVLNSRKQIFTRVLAIAIGLLSLAFIFNTFIEFNKRLWTPSFALLASGLTLMLLSILFYFIDSKVSKQNKVTGIPFWYLEAFGRNSFLIYFGKMLVFLLFGKIVINLFGREGSLASLLFEFLEGRVAYPHFFYSGLFIVFWSVVAVVMHANKKYVRV</sequence>
<feature type="transmembrane region" description="Helical" evidence="1">
    <location>
        <begin position="53"/>
        <end position="74"/>
    </location>
</feature>
<dbReference type="PANTHER" id="PTHR31061:SF24">
    <property type="entry name" value="LD22376P"/>
    <property type="match status" value="1"/>
</dbReference>
<feature type="transmembrane region" description="Helical" evidence="1">
    <location>
        <begin position="232"/>
        <end position="252"/>
    </location>
</feature>
<feature type="transmembrane region" description="Helical" evidence="1">
    <location>
        <begin position="336"/>
        <end position="357"/>
    </location>
</feature>
<keyword evidence="1" id="KW-1133">Transmembrane helix</keyword>
<proteinExistence type="predicted"/>
<gene>
    <name evidence="3" type="ORF">FZC74_07400</name>
</gene>
<dbReference type="RefSeq" id="WP_148965448.1">
    <property type="nucleotide sequence ID" value="NZ_VTEU01000002.1"/>
</dbReference>
<evidence type="ECO:0000313" key="3">
    <source>
        <dbReference type="EMBL" id="TYS59971.1"/>
    </source>
</evidence>
<feature type="transmembrane region" description="Helical" evidence="1">
    <location>
        <begin position="80"/>
        <end position="107"/>
    </location>
</feature>
<keyword evidence="1" id="KW-0472">Membrane</keyword>
<feature type="transmembrane region" description="Helical" evidence="1">
    <location>
        <begin position="286"/>
        <end position="310"/>
    </location>
</feature>
<dbReference type="InterPro" id="IPR012429">
    <property type="entry name" value="HGSNAT_cat"/>
</dbReference>
<dbReference type="Pfam" id="PF07786">
    <property type="entry name" value="HGSNAT_cat"/>
    <property type="match status" value="1"/>
</dbReference>
<dbReference type="AlphaFoldDB" id="A0AA94WRZ9"/>
<accession>A0AA94WRZ9</accession>
<evidence type="ECO:0000313" key="4">
    <source>
        <dbReference type="Proteomes" id="UP000323393"/>
    </source>
</evidence>
<feature type="transmembrane region" description="Helical" evidence="1">
    <location>
        <begin position="259"/>
        <end position="280"/>
    </location>
</feature>
<feature type="transmembrane region" description="Helical" evidence="1">
    <location>
        <begin position="144"/>
        <end position="165"/>
    </location>
</feature>
<feature type="transmembrane region" description="Helical" evidence="1">
    <location>
        <begin position="172"/>
        <end position="192"/>
    </location>
</feature>